<dbReference type="Gene3D" id="3.30.420.10">
    <property type="entry name" value="Ribonuclease H-like superfamily/Ribonuclease H"/>
    <property type="match status" value="1"/>
</dbReference>
<gene>
    <name evidence="3" type="ORF">RJ641_024572</name>
</gene>
<evidence type="ECO:0000313" key="3">
    <source>
        <dbReference type="EMBL" id="KAK6943470.1"/>
    </source>
</evidence>
<dbReference type="AlphaFoldDB" id="A0AAN8ZS08"/>
<dbReference type="GO" id="GO:0004523">
    <property type="term" value="F:RNA-DNA hybrid ribonuclease activity"/>
    <property type="evidence" value="ECO:0007669"/>
    <property type="project" value="InterPro"/>
</dbReference>
<dbReference type="InterPro" id="IPR053151">
    <property type="entry name" value="RNase_H-like"/>
</dbReference>
<proteinExistence type="predicted"/>
<reference evidence="3 4" key="1">
    <citation type="submission" date="2023-12" db="EMBL/GenBank/DDBJ databases">
        <title>A high-quality genome assembly for Dillenia turbinata (Dilleniales).</title>
        <authorList>
            <person name="Chanderbali A."/>
        </authorList>
    </citation>
    <scope>NUCLEOTIDE SEQUENCE [LARGE SCALE GENOMIC DNA]</scope>
    <source>
        <strain evidence="3">LSX21</strain>
        <tissue evidence="3">Leaf</tissue>
    </source>
</reference>
<protein>
    <submittedName>
        <fullName evidence="3">Ribonuclease H domain</fullName>
    </submittedName>
</protein>
<name>A0AAN8ZS08_9MAGN</name>
<evidence type="ECO:0000259" key="2">
    <source>
        <dbReference type="Pfam" id="PF13456"/>
    </source>
</evidence>
<keyword evidence="4" id="KW-1185">Reference proteome</keyword>
<dbReference type="InterPro" id="IPR036397">
    <property type="entry name" value="RNaseH_sf"/>
</dbReference>
<dbReference type="GO" id="GO:0003676">
    <property type="term" value="F:nucleic acid binding"/>
    <property type="evidence" value="ECO:0007669"/>
    <property type="project" value="InterPro"/>
</dbReference>
<evidence type="ECO:0000256" key="1">
    <source>
        <dbReference type="SAM" id="MobiDB-lite"/>
    </source>
</evidence>
<organism evidence="3 4">
    <name type="scientific">Dillenia turbinata</name>
    <dbReference type="NCBI Taxonomy" id="194707"/>
    <lineage>
        <taxon>Eukaryota</taxon>
        <taxon>Viridiplantae</taxon>
        <taxon>Streptophyta</taxon>
        <taxon>Embryophyta</taxon>
        <taxon>Tracheophyta</taxon>
        <taxon>Spermatophyta</taxon>
        <taxon>Magnoliopsida</taxon>
        <taxon>eudicotyledons</taxon>
        <taxon>Gunneridae</taxon>
        <taxon>Pentapetalae</taxon>
        <taxon>Dilleniales</taxon>
        <taxon>Dilleniaceae</taxon>
        <taxon>Dillenia</taxon>
    </lineage>
</organism>
<sequence>MGKEKGVSELHGKEKEGKVNSDGVASKRTFEEVLGRRKETKNLDFKRQMDPIIRPLGAGTSSESPLVLGIRDKPPGRNAQYEASTYFQPISSGKAGAGSLIRDSEGIWITGFHAMVGKTNVLMEEIWGLREGLLLAKKCNLRRVEVESDSATLIKLLNGEVKEDHKLAKIIEECQNIMQEIDV</sequence>
<dbReference type="EMBL" id="JBAMMX010000003">
    <property type="protein sequence ID" value="KAK6943470.1"/>
    <property type="molecule type" value="Genomic_DNA"/>
</dbReference>
<accession>A0AAN8ZS08</accession>
<dbReference type="CDD" id="cd06222">
    <property type="entry name" value="RNase_H_like"/>
    <property type="match status" value="1"/>
</dbReference>
<feature type="domain" description="RNase H type-1" evidence="2">
    <location>
        <begin position="91"/>
        <end position="181"/>
    </location>
</feature>
<dbReference type="SUPFAM" id="SSF53098">
    <property type="entry name" value="Ribonuclease H-like"/>
    <property type="match status" value="1"/>
</dbReference>
<feature type="region of interest" description="Disordered" evidence="1">
    <location>
        <begin position="1"/>
        <end position="24"/>
    </location>
</feature>
<evidence type="ECO:0000313" key="4">
    <source>
        <dbReference type="Proteomes" id="UP001370490"/>
    </source>
</evidence>
<dbReference type="InterPro" id="IPR044730">
    <property type="entry name" value="RNase_H-like_dom_plant"/>
</dbReference>
<dbReference type="Proteomes" id="UP001370490">
    <property type="component" value="Unassembled WGS sequence"/>
</dbReference>
<dbReference type="PANTHER" id="PTHR47723:SF19">
    <property type="entry name" value="POLYNUCLEOTIDYL TRANSFERASE, RIBONUCLEASE H-LIKE SUPERFAMILY PROTEIN"/>
    <property type="match status" value="1"/>
</dbReference>
<dbReference type="InterPro" id="IPR002156">
    <property type="entry name" value="RNaseH_domain"/>
</dbReference>
<dbReference type="InterPro" id="IPR012337">
    <property type="entry name" value="RNaseH-like_sf"/>
</dbReference>
<dbReference type="PANTHER" id="PTHR47723">
    <property type="entry name" value="OS05G0353850 PROTEIN"/>
    <property type="match status" value="1"/>
</dbReference>
<dbReference type="Pfam" id="PF13456">
    <property type="entry name" value="RVT_3"/>
    <property type="match status" value="1"/>
</dbReference>
<feature type="compositionally biased region" description="Basic and acidic residues" evidence="1">
    <location>
        <begin position="1"/>
        <end position="19"/>
    </location>
</feature>
<comment type="caution">
    <text evidence="3">The sequence shown here is derived from an EMBL/GenBank/DDBJ whole genome shotgun (WGS) entry which is preliminary data.</text>
</comment>